<comment type="caution">
    <text evidence="2">The sequence shown here is derived from an EMBL/GenBank/DDBJ whole genome shotgun (WGS) entry which is preliminary data.</text>
</comment>
<feature type="compositionally biased region" description="Basic and acidic residues" evidence="1">
    <location>
        <begin position="1"/>
        <end position="19"/>
    </location>
</feature>
<evidence type="ECO:0000313" key="3">
    <source>
        <dbReference type="Proteomes" id="UP001341840"/>
    </source>
</evidence>
<dbReference type="Proteomes" id="UP001341840">
    <property type="component" value="Unassembled WGS sequence"/>
</dbReference>
<gene>
    <name evidence="2" type="ORF">PIB30_050693</name>
</gene>
<dbReference type="EMBL" id="JASCZI010060766">
    <property type="protein sequence ID" value="MED6135869.1"/>
    <property type="molecule type" value="Genomic_DNA"/>
</dbReference>
<evidence type="ECO:0000313" key="2">
    <source>
        <dbReference type="EMBL" id="MED6135869.1"/>
    </source>
</evidence>
<reference evidence="2 3" key="1">
    <citation type="journal article" date="2023" name="Plants (Basel)">
        <title>Bridging the Gap: Combining Genomics and Transcriptomics Approaches to Understand Stylosanthes scabra, an Orphan Legume from the Brazilian Caatinga.</title>
        <authorList>
            <person name="Ferreira-Neto J.R.C."/>
            <person name="da Silva M.D."/>
            <person name="Binneck E."/>
            <person name="de Melo N.F."/>
            <person name="da Silva R.H."/>
            <person name="de Melo A.L.T.M."/>
            <person name="Pandolfi V."/>
            <person name="Bustamante F.O."/>
            <person name="Brasileiro-Vidal A.C."/>
            <person name="Benko-Iseppon A.M."/>
        </authorList>
    </citation>
    <scope>NUCLEOTIDE SEQUENCE [LARGE SCALE GENOMIC DNA]</scope>
    <source>
        <tissue evidence="2">Leaves</tissue>
    </source>
</reference>
<sequence length="234" mass="26588">MTKCQNEGKKSYEPTKLRSSEASSEGFRPLRGSEDPICMESSETFRVIQVALKIPSLLRLLHAGAVTSESILGVPRSSEIFRLLDLSSPRVFRGLWSVWHHPHPRTSEFFPECFTSESYPESSEFFPNVKPHRINRVPSSPLQPPHEIPRSFRVVDTSLVQEAPMTQSHPHLGEFRGLFIQEVHNSIECFTSEYIQGAPRSFRRLRFAGYSSRSSEVMQCSSQRISECLASPHP</sequence>
<accession>A0ABU6SIB3</accession>
<organism evidence="2 3">
    <name type="scientific">Stylosanthes scabra</name>
    <dbReference type="NCBI Taxonomy" id="79078"/>
    <lineage>
        <taxon>Eukaryota</taxon>
        <taxon>Viridiplantae</taxon>
        <taxon>Streptophyta</taxon>
        <taxon>Embryophyta</taxon>
        <taxon>Tracheophyta</taxon>
        <taxon>Spermatophyta</taxon>
        <taxon>Magnoliopsida</taxon>
        <taxon>eudicotyledons</taxon>
        <taxon>Gunneridae</taxon>
        <taxon>Pentapetalae</taxon>
        <taxon>rosids</taxon>
        <taxon>fabids</taxon>
        <taxon>Fabales</taxon>
        <taxon>Fabaceae</taxon>
        <taxon>Papilionoideae</taxon>
        <taxon>50 kb inversion clade</taxon>
        <taxon>dalbergioids sensu lato</taxon>
        <taxon>Dalbergieae</taxon>
        <taxon>Pterocarpus clade</taxon>
        <taxon>Stylosanthes</taxon>
    </lineage>
</organism>
<feature type="region of interest" description="Disordered" evidence="1">
    <location>
        <begin position="1"/>
        <end position="33"/>
    </location>
</feature>
<keyword evidence="3" id="KW-1185">Reference proteome</keyword>
<proteinExistence type="predicted"/>
<protein>
    <submittedName>
        <fullName evidence="2">Uncharacterized protein</fullName>
    </submittedName>
</protein>
<evidence type="ECO:0000256" key="1">
    <source>
        <dbReference type="SAM" id="MobiDB-lite"/>
    </source>
</evidence>
<name>A0ABU6SIB3_9FABA</name>